<evidence type="ECO:0000313" key="1">
    <source>
        <dbReference type="EMBL" id="OIQ08722.1"/>
    </source>
</evidence>
<dbReference type="SMART" id="SM00858">
    <property type="entry name" value="SAF"/>
    <property type="match status" value="1"/>
</dbReference>
<dbReference type="InterPro" id="IPR013974">
    <property type="entry name" value="SAF"/>
</dbReference>
<dbReference type="AlphaFoldDB" id="A0A1J5JGQ9"/>
<dbReference type="Pfam" id="PF08666">
    <property type="entry name" value="SAF"/>
    <property type="match status" value="1"/>
</dbReference>
<dbReference type="Pfam" id="PF16976">
    <property type="entry name" value="RcpC"/>
    <property type="match status" value="1"/>
</dbReference>
<accession>A0A1J5JGQ9</accession>
<dbReference type="OMA" id="AINIDYV"/>
<dbReference type="GeneID" id="45616370"/>
<dbReference type="EMBL" id="MIHH01000008">
    <property type="protein sequence ID" value="OIQ08722.1"/>
    <property type="molecule type" value="Genomic_DNA"/>
</dbReference>
<dbReference type="Proteomes" id="UP000182743">
    <property type="component" value="Unassembled WGS sequence"/>
</dbReference>
<protein>
    <submittedName>
        <fullName evidence="1">SAF domain protein</fullName>
    </submittedName>
</protein>
<reference evidence="1 2" key="1">
    <citation type="submission" date="2016-08" db="EMBL/GenBank/DDBJ databases">
        <title>Genome-based comparison of Moorella thermoacetic strains.</title>
        <authorList>
            <person name="Poehlein A."/>
            <person name="Bengelsdorf F.R."/>
            <person name="Esser C."/>
            <person name="Duerre P."/>
            <person name="Daniel R."/>
        </authorList>
    </citation>
    <scope>NUCLEOTIDE SEQUENCE [LARGE SCALE GENOMIC DNA]</scope>
    <source>
        <strain evidence="1 2">DSM 11768</strain>
    </source>
</reference>
<dbReference type="CDD" id="cd11614">
    <property type="entry name" value="SAF_CpaB_FlgA_like"/>
    <property type="match status" value="1"/>
</dbReference>
<comment type="caution">
    <text evidence="1">The sequence shown here is derived from an EMBL/GenBank/DDBJ whole genome shotgun (WGS) entry which is preliminary data.</text>
</comment>
<gene>
    <name evidence="1" type="ORF">MOOR_16410</name>
</gene>
<name>A0A1J5JGQ9_NEOTH</name>
<organism evidence="1 2">
    <name type="scientific">Neomoorella thermoacetica</name>
    <name type="common">Clostridium thermoaceticum</name>
    <dbReference type="NCBI Taxonomy" id="1525"/>
    <lineage>
        <taxon>Bacteria</taxon>
        <taxon>Bacillati</taxon>
        <taxon>Bacillota</taxon>
        <taxon>Clostridia</taxon>
        <taxon>Neomoorellales</taxon>
        <taxon>Neomoorellaceae</taxon>
        <taxon>Neomoorella</taxon>
    </lineage>
</organism>
<proteinExistence type="predicted"/>
<sequence>MKIFGRKKNYGSRRSIPIQAILAIIFGLAVAVASGIYYQRYISTHQAMTQVIVPAHNINAYTQIKPGDLTWRQVPVGAVEPGTARKPDDLVGKVALAELYQGEQVRLERVGEVSTDDKQVVAVNIDLARSGGGYFSPGDLVDVYFAETENVPGAILASNARLLQLVDAQGNPITLNQQGGLLQQASQSAQAPRTPAVAVLAVSPADIPQVTRGAANGSRGIVLVKKLKP</sequence>
<dbReference type="RefSeq" id="WP_011391877.1">
    <property type="nucleotide sequence ID" value="NZ_BSDM01000007.1"/>
</dbReference>
<dbReference type="KEGG" id="mthz:MOTHA_c03530"/>
<dbReference type="InterPro" id="IPR031571">
    <property type="entry name" value="RcpC_dom"/>
</dbReference>
<evidence type="ECO:0000313" key="2">
    <source>
        <dbReference type="Proteomes" id="UP000182743"/>
    </source>
</evidence>
<dbReference type="Gene3D" id="3.90.1210.10">
    <property type="entry name" value="Antifreeze-like/N-acetylneuraminic acid synthase C-terminal domain"/>
    <property type="match status" value="1"/>
</dbReference>